<dbReference type="AlphaFoldDB" id="A0A2H0C054"/>
<reference evidence="3 4" key="1">
    <citation type="submission" date="2017-09" db="EMBL/GenBank/DDBJ databases">
        <title>Depth-based differentiation of microbial function through sediment-hosted aquifers and enrichment of novel symbionts in the deep terrestrial subsurface.</title>
        <authorList>
            <person name="Probst A.J."/>
            <person name="Ladd B."/>
            <person name="Jarett J.K."/>
            <person name="Geller-Mcgrath D.E."/>
            <person name="Sieber C.M."/>
            <person name="Emerson J.B."/>
            <person name="Anantharaman K."/>
            <person name="Thomas B.C."/>
            <person name="Malmstrom R."/>
            <person name="Stieglmeier M."/>
            <person name="Klingl A."/>
            <person name="Woyke T."/>
            <person name="Ryan C.M."/>
            <person name="Banfield J.F."/>
        </authorList>
    </citation>
    <scope>NUCLEOTIDE SEQUENCE [LARGE SCALE GENOMIC DNA]</scope>
    <source>
        <strain evidence="3">CG22_combo_CG10-13_8_21_14_all_35_9</strain>
    </source>
</reference>
<dbReference type="GO" id="GO:0000160">
    <property type="term" value="P:phosphorelay signal transduction system"/>
    <property type="evidence" value="ECO:0007669"/>
    <property type="project" value="InterPro"/>
</dbReference>
<name>A0A2H0C054_9BACT</name>
<evidence type="ECO:0000259" key="2">
    <source>
        <dbReference type="PROSITE" id="PS50110"/>
    </source>
</evidence>
<evidence type="ECO:0000313" key="3">
    <source>
        <dbReference type="EMBL" id="PIP62608.1"/>
    </source>
</evidence>
<protein>
    <recommendedName>
        <fullName evidence="2">Response regulatory domain-containing protein</fullName>
    </recommendedName>
</protein>
<evidence type="ECO:0000313" key="4">
    <source>
        <dbReference type="Proteomes" id="UP000231021"/>
    </source>
</evidence>
<proteinExistence type="predicted"/>
<feature type="domain" description="Response regulatory" evidence="2">
    <location>
        <begin position="27"/>
        <end position="149"/>
    </location>
</feature>
<keyword evidence="1" id="KW-0597">Phosphoprotein</keyword>
<dbReference type="Pfam" id="PF00072">
    <property type="entry name" value="Response_reg"/>
    <property type="match status" value="1"/>
</dbReference>
<sequence>MYINPIRLPQIHSLREGVALDDRQKFNILIIDPDPQNCLLIQEFILTADHEGNLQFYHSSELEIAIEFYKNLRFDLIIIDPKISKRDGMSFIKTVRDFRPKTKIIALGTCSTNPCPPECQKQCMEYGASTALDKALDYDKLPGLVREMYRLLSFESDYNPSNKAVKRNLIARLESMESGTKHLQTPVFILKGH</sequence>
<dbReference type="SUPFAM" id="SSF52172">
    <property type="entry name" value="CheY-like"/>
    <property type="match status" value="1"/>
</dbReference>
<dbReference type="InterPro" id="IPR001789">
    <property type="entry name" value="Sig_transdc_resp-reg_receiver"/>
</dbReference>
<dbReference type="Proteomes" id="UP000231021">
    <property type="component" value="Unassembled WGS sequence"/>
</dbReference>
<dbReference type="EMBL" id="PCTB01000058">
    <property type="protein sequence ID" value="PIP62608.1"/>
    <property type="molecule type" value="Genomic_DNA"/>
</dbReference>
<feature type="modified residue" description="4-aspartylphosphate" evidence="1">
    <location>
        <position position="80"/>
    </location>
</feature>
<gene>
    <name evidence="3" type="ORF">COW98_03095</name>
</gene>
<dbReference type="InterPro" id="IPR011006">
    <property type="entry name" value="CheY-like_superfamily"/>
</dbReference>
<dbReference type="PROSITE" id="PS50110">
    <property type="entry name" value="RESPONSE_REGULATORY"/>
    <property type="match status" value="1"/>
</dbReference>
<dbReference type="SMART" id="SM00448">
    <property type="entry name" value="REC"/>
    <property type="match status" value="1"/>
</dbReference>
<evidence type="ECO:0000256" key="1">
    <source>
        <dbReference type="PROSITE-ProRule" id="PRU00169"/>
    </source>
</evidence>
<comment type="caution">
    <text evidence="3">The sequence shown here is derived from an EMBL/GenBank/DDBJ whole genome shotgun (WGS) entry which is preliminary data.</text>
</comment>
<dbReference type="Gene3D" id="3.40.50.2300">
    <property type="match status" value="1"/>
</dbReference>
<dbReference type="CDD" id="cd00156">
    <property type="entry name" value="REC"/>
    <property type="match status" value="1"/>
</dbReference>
<organism evidence="3 4">
    <name type="scientific">Candidatus Roizmanbacteria bacterium CG22_combo_CG10-13_8_21_14_all_35_9</name>
    <dbReference type="NCBI Taxonomy" id="1974861"/>
    <lineage>
        <taxon>Bacteria</taxon>
        <taxon>Candidatus Roizmaniibacteriota</taxon>
    </lineage>
</organism>
<accession>A0A2H0C054</accession>